<name>A0ABQ0DV30_9EUKA</name>
<evidence type="ECO:0000313" key="2">
    <source>
        <dbReference type="EMBL" id="GAB1226700.1"/>
    </source>
</evidence>
<dbReference type="Proteomes" id="UP001628156">
    <property type="component" value="Unassembled WGS sequence"/>
</dbReference>
<reference evidence="2 3" key="1">
    <citation type="journal article" date="2019" name="PLoS Negl. Trop. Dis.">
        <title>Whole genome sequencing of Entamoeba nuttalli reveals mammalian host-related molecular signatures and a novel octapeptide-repeat surface protein.</title>
        <authorList>
            <person name="Tanaka M."/>
            <person name="Makiuchi T."/>
            <person name="Komiyama T."/>
            <person name="Shiina T."/>
            <person name="Osaki K."/>
            <person name="Tachibana H."/>
        </authorList>
    </citation>
    <scope>NUCLEOTIDE SEQUENCE [LARGE SCALE GENOMIC DNA]</scope>
    <source>
        <strain evidence="2 3">P19-061405</strain>
    </source>
</reference>
<evidence type="ECO:0000313" key="1">
    <source>
        <dbReference type="EMBL" id="GAB1223603.1"/>
    </source>
</evidence>
<dbReference type="PROSITE" id="PS51257">
    <property type="entry name" value="PROKAR_LIPOPROTEIN"/>
    <property type="match status" value="1"/>
</dbReference>
<accession>A0ABQ0DV30</accession>
<protein>
    <submittedName>
        <fullName evidence="2">Uncharacterized protein</fullName>
    </submittedName>
</protein>
<comment type="caution">
    <text evidence="2">The sequence shown here is derived from an EMBL/GenBank/DDBJ whole genome shotgun (WGS) entry which is preliminary data.</text>
</comment>
<evidence type="ECO:0000313" key="3">
    <source>
        <dbReference type="Proteomes" id="UP001628156"/>
    </source>
</evidence>
<reference evidence="2" key="2">
    <citation type="submission" date="2024-08" db="EMBL/GenBank/DDBJ databases">
        <title>Draft genome assembly of Entamoeba nuttalli using a combination of long-read and short-read sequencing data.</title>
        <authorList>
            <person name="Tanaka M."/>
            <person name="Tachibana H."/>
        </authorList>
    </citation>
    <scope>NUCLEOTIDE SEQUENCE</scope>
    <source>
        <strain evidence="2">P19-061405</strain>
    </source>
</reference>
<dbReference type="EMBL" id="BAAFRS010000303">
    <property type="protein sequence ID" value="GAB1226700.1"/>
    <property type="molecule type" value="Genomic_DNA"/>
</dbReference>
<sequence length="71" mass="8194">MSYGNEKNIYCVAYVAGMAQACIDGADFINMINGRVREVITEKMDEMKSNNIERVELVSILYWYNKFCVDI</sequence>
<proteinExistence type="predicted"/>
<dbReference type="EMBL" id="BAAFRS010000156">
    <property type="protein sequence ID" value="GAB1223603.1"/>
    <property type="molecule type" value="Genomic_DNA"/>
</dbReference>
<organism evidence="2 3">
    <name type="scientific">Entamoeba nuttalli</name>
    <dbReference type="NCBI Taxonomy" id="412467"/>
    <lineage>
        <taxon>Eukaryota</taxon>
        <taxon>Amoebozoa</taxon>
        <taxon>Evosea</taxon>
        <taxon>Archamoebae</taxon>
        <taxon>Mastigamoebida</taxon>
        <taxon>Entamoebidae</taxon>
        <taxon>Entamoeba</taxon>
    </lineage>
</organism>
<keyword evidence="3" id="KW-1185">Reference proteome</keyword>
<gene>
    <name evidence="1" type="ORF">ENUP19_0156G0006</name>
    <name evidence="2" type="ORF">ENUP19_0303G0003</name>
</gene>